<protein>
    <recommendedName>
        <fullName evidence="4">Transposase</fullName>
    </recommendedName>
</protein>
<name>A0ABR2MHS4_9ASPA</name>
<evidence type="ECO:0008006" key="4">
    <source>
        <dbReference type="Google" id="ProtNLM"/>
    </source>
</evidence>
<evidence type="ECO:0000256" key="1">
    <source>
        <dbReference type="SAM" id="MobiDB-lite"/>
    </source>
</evidence>
<sequence length="51" mass="6006">MPNYRFNKQVAIVIATMCLHNFIQRHPSRVDIDFSESEQRDQDHGMTSQGR</sequence>
<dbReference type="Proteomes" id="UP001412067">
    <property type="component" value="Unassembled WGS sequence"/>
</dbReference>
<evidence type="ECO:0000313" key="2">
    <source>
        <dbReference type="EMBL" id="KAK8962513.1"/>
    </source>
</evidence>
<dbReference type="EMBL" id="JBBWWR010000008">
    <property type="protein sequence ID" value="KAK8962513.1"/>
    <property type="molecule type" value="Genomic_DNA"/>
</dbReference>
<gene>
    <name evidence="2" type="ORF">KSP40_PGU010894</name>
</gene>
<keyword evidence="3" id="KW-1185">Reference proteome</keyword>
<reference evidence="2 3" key="1">
    <citation type="journal article" date="2022" name="Nat. Plants">
        <title>Genomes of leafy and leafless Platanthera orchids illuminate the evolution of mycoheterotrophy.</title>
        <authorList>
            <person name="Li M.H."/>
            <person name="Liu K.W."/>
            <person name="Li Z."/>
            <person name="Lu H.C."/>
            <person name="Ye Q.L."/>
            <person name="Zhang D."/>
            <person name="Wang J.Y."/>
            <person name="Li Y.F."/>
            <person name="Zhong Z.M."/>
            <person name="Liu X."/>
            <person name="Yu X."/>
            <person name="Liu D.K."/>
            <person name="Tu X.D."/>
            <person name="Liu B."/>
            <person name="Hao Y."/>
            <person name="Liao X.Y."/>
            <person name="Jiang Y.T."/>
            <person name="Sun W.H."/>
            <person name="Chen J."/>
            <person name="Chen Y.Q."/>
            <person name="Ai Y."/>
            <person name="Zhai J.W."/>
            <person name="Wu S.S."/>
            <person name="Zhou Z."/>
            <person name="Hsiao Y.Y."/>
            <person name="Wu W.L."/>
            <person name="Chen Y.Y."/>
            <person name="Lin Y.F."/>
            <person name="Hsu J.L."/>
            <person name="Li C.Y."/>
            <person name="Wang Z.W."/>
            <person name="Zhao X."/>
            <person name="Zhong W.Y."/>
            <person name="Ma X.K."/>
            <person name="Ma L."/>
            <person name="Huang J."/>
            <person name="Chen G.Z."/>
            <person name="Huang M.Z."/>
            <person name="Huang L."/>
            <person name="Peng D.H."/>
            <person name="Luo Y.B."/>
            <person name="Zou S.Q."/>
            <person name="Chen S.P."/>
            <person name="Lan S."/>
            <person name="Tsai W.C."/>
            <person name="Van de Peer Y."/>
            <person name="Liu Z.J."/>
        </authorList>
    </citation>
    <scope>NUCLEOTIDE SEQUENCE [LARGE SCALE GENOMIC DNA]</scope>
    <source>
        <strain evidence="2">Lor288</strain>
    </source>
</reference>
<feature type="region of interest" description="Disordered" evidence="1">
    <location>
        <begin position="30"/>
        <end position="51"/>
    </location>
</feature>
<organism evidence="2 3">
    <name type="scientific">Platanthera guangdongensis</name>
    <dbReference type="NCBI Taxonomy" id="2320717"/>
    <lineage>
        <taxon>Eukaryota</taxon>
        <taxon>Viridiplantae</taxon>
        <taxon>Streptophyta</taxon>
        <taxon>Embryophyta</taxon>
        <taxon>Tracheophyta</taxon>
        <taxon>Spermatophyta</taxon>
        <taxon>Magnoliopsida</taxon>
        <taxon>Liliopsida</taxon>
        <taxon>Asparagales</taxon>
        <taxon>Orchidaceae</taxon>
        <taxon>Orchidoideae</taxon>
        <taxon>Orchideae</taxon>
        <taxon>Orchidinae</taxon>
        <taxon>Platanthera</taxon>
    </lineage>
</organism>
<accession>A0ABR2MHS4</accession>
<proteinExistence type="predicted"/>
<feature type="compositionally biased region" description="Basic and acidic residues" evidence="1">
    <location>
        <begin position="30"/>
        <end position="44"/>
    </location>
</feature>
<comment type="caution">
    <text evidence="2">The sequence shown here is derived from an EMBL/GenBank/DDBJ whole genome shotgun (WGS) entry which is preliminary data.</text>
</comment>
<evidence type="ECO:0000313" key="3">
    <source>
        <dbReference type="Proteomes" id="UP001412067"/>
    </source>
</evidence>